<feature type="compositionally biased region" description="Basic residues" evidence="1">
    <location>
        <begin position="34"/>
        <end position="50"/>
    </location>
</feature>
<reference evidence="3" key="1">
    <citation type="submission" date="2024-07" db="EMBL/GenBank/DDBJ databases">
        <title>Two chromosome-level genome assemblies of Korean endemic species Abeliophyllum distichum and Forsythia ovata (Oleaceae).</title>
        <authorList>
            <person name="Jang H."/>
        </authorList>
    </citation>
    <scope>NUCLEOTIDE SEQUENCE [LARGE SCALE GENOMIC DNA]</scope>
</reference>
<organism evidence="2 3">
    <name type="scientific">Forsythia ovata</name>
    <dbReference type="NCBI Taxonomy" id="205694"/>
    <lineage>
        <taxon>Eukaryota</taxon>
        <taxon>Viridiplantae</taxon>
        <taxon>Streptophyta</taxon>
        <taxon>Embryophyta</taxon>
        <taxon>Tracheophyta</taxon>
        <taxon>Spermatophyta</taxon>
        <taxon>Magnoliopsida</taxon>
        <taxon>eudicotyledons</taxon>
        <taxon>Gunneridae</taxon>
        <taxon>Pentapetalae</taxon>
        <taxon>asterids</taxon>
        <taxon>lamiids</taxon>
        <taxon>Lamiales</taxon>
        <taxon>Oleaceae</taxon>
        <taxon>Forsythieae</taxon>
        <taxon>Forsythia</taxon>
    </lineage>
</organism>
<keyword evidence="3" id="KW-1185">Reference proteome</keyword>
<protein>
    <submittedName>
        <fullName evidence="2">Uncharacterized protein</fullName>
    </submittedName>
</protein>
<evidence type="ECO:0000256" key="1">
    <source>
        <dbReference type="SAM" id="MobiDB-lite"/>
    </source>
</evidence>
<evidence type="ECO:0000313" key="2">
    <source>
        <dbReference type="EMBL" id="KAL2488413.1"/>
    </source>
</evidence>
<feature type="region of interest" description="Disordered" evidence="1">
    <location>
        <begin position="1"/>
        <end position="80"/>
    </location>
</feature>
<dbReference type="Proteomes" id="UP001604277">
    <property type="component" value="Unassembled WGS sequence"/>
</dbReference>
<accession>A0ABD1RJ59</accession>
<dbReference type="EMBL" id="JBFOLJ010000012">
    <property type="protein sequence ID" value="KAL2488413.1"/>
    <property type="molecule type" value="Genomic_DNA"/>
</dbReference>
<name>A0ABD1RJ59_9LAMI</name>
<dbReference type="AlphaFoldDB" id="A0ABD1RJ59"/>
<sequence>MSNRAERFRRRGATGGSEVPPARRLRVSVQSRAGRLKKMGRSRSSCRRNKMGGGAYGSRMAAGGQKWGAERNGSLAKWGPREGRRRAAGFCFAKGSPGGD</sequence>
<evidence type="ECO:0000313" key="3">
    <source>
        <dbReference type="Proteomes" id="UP001604277"/>
    </source>
</evidence>
<comment type="caution">
    <text evidence="2">The sequence shown here is derived from an EMBL/GenBank/DDBJ whole genome shotgun (WGS) entry which is preliminary data.</text>
</comment>
<proteinExistence type="predicted"/>
<gene>
    <name evidence="2" type="ORF">Fot_41705</name>
</gene>